<feature type="compositionally biased region" description="Polar residues" evidence="1">
    <location>
        <begin position="110"/>
        <end position="119"/>
    </location>
</feature>
<accession>A0A7Y6M3V0</accession>
<proteinExistence type="predicted"/>
<name>A0A7Y6M3V0_9ACTN</name>
<dbReference type="RefSeq" id="WP_175591066.1">
    <property type="nucleotide sequence ID" value="NZ_JABWGN010000007.1"/>
</dbReference>
<feature type="compositionally biased region" description="Low complexity" evidence="1">
    <location>
        <begin position="88"/>
        <end position="100"/>
    </location>
</feature>
<dbReference type="Proteomes" id="UP000586042">
    <property type="component" value="Unassembled WGS sequence"/>
</dbReference>
<sequence length="221" mass="21983">MSRSSRSSWSSRSCPSLRAAVAAATLSAGVIWIAAAPSPALALARPDSIAAALSPALGGGEDDASAVVARTAERLGLTGPRGAGSPLVTPDVTATTAGTPVVPPGARNPSGLSDVSSMATAPDLPGLPGVPARPARTFDGVAVSGGESASPSARRQDAHEGQDRARSRPDAATPAERPRNGAARLAEPRSSSPHEPRAGRAGRTTGDVDEVGTLLPDLALN</sequence>
<evidence type="ECO:0000313" key="2">
    <source>
        <dbReference type="EMBL" id="NUW33632.1"/>
    </source>
</evidence>
<protein>
    <submittedName>
        <fullName evidence="2">Uncharacterized protein</fullName>
    </submittedName>
</protein>
<evidence type="ECO:0000256" key="1">
    <source>
        <dbReference type="SAM" id="MobiDB-lite"/>
    </source>
</evidence>
<feature type="region of interest" description="Disordered" evidence="1">
    <location>
        <begin position="77"/>
        <end position="221"/>
    </location>
</feature>
<comment type="caution">
    <text evidence="2">The sequence shown here is derived from an EMBL/GenBank/DDBJ whole genome shotgun (WGS) entry which is preliminary data.</text>
</comment>
<dbReference type="EMBL" id="JABWGN010000007">
    <property type="protein sequence ID" value="NUW33632.1"/>
    <property type="molecule type" value="Genomic_DNA"/>
</dbReference>
<keyword evidence="3" id="KW-1185">Reference proteome</keyword>
<organism evidence="2 3">
    <name type="scientific">Nonomuraea montanisoli</name>
    <dbReference type="NCBI Taxonomy" id="2741721"/>
    <lineage>
        <taxon>Bacteria</taxon>
        <taxon>Bacillati</taxon>
        <taxon>Actinomycetota</taxon>
        <taxon>Actinomycetes</taxon>
        <taxon>Streptosporangiales</taxon>
        <taxon>Streptosporangiaceae</taxon>
        <taxon>Nonomuraea</taxon>
    </lineage>
</organism>
<evidence type="ECO:0000313" key="3">
    <source>
        <dbReference type="Proteomes" id="UP000586042"/>
    </source>
</evidence>
<feature type="compositionally biased region" description="Basic and acidic residues" evidence="1">
    <location>
        <begin position="154"/>
        <end position="169"/>
    </location>
</feature>
<gene>
    <name evidence="2" type="ORF">HTZ77_19655</name>
</gene>
<reference evidence="2 3" key="1">
    <citation type="submission" date="2020-06" db="EMBL/GenBank/DDBJ databases">
        <title>Nonomuraea sp. SMC257, a novel actinomycete isolated from soil.</title>
        <authorList>
            <person name="Chanama M."/>
        </authorList>
    </citation>
    <scope>NUCLEOTIDE SEQUENCE [LARGE SCALE GENOMIC DNA]</scope>
    <source>
        <strain evidence="2 3">SMC257</strain>
    </source>
</reference>
<dbReference type="AlphaFoldDB" id="A0A7Y6M3V0"/>